<dbReference type="OrthoDB" id="1915122at2759"/>
<keyword evidence="4" id="KW-0472">Membrane</keyword>
<keyword evidence="8" id="KW-1185">Reference proteome</keyword>
<dbReference type="PANTHER" id="PTHR28018:SF3">
    <property type="entry name" value="RESPIRATORY SUPERCOMPLEX FACTOR 2, MITOCHONDRIAL"/>
    <property type="match status" value="1"/>
</dbReference>
<dbReference type="InterPro" id="IPR007667">
    <property type="entry name" value="Hypoxia_induced_domain"/>
</dbReference>
<keyword evidence="2" id="KW-0812">Transmembrane</keyword>
<comment type="subcellular location">
    <subcellularLocation>
        <location evidence="1">Mitochondrion</location>
    </subcellularLocation>
</comment>
<evidence type="ECO:0000256" key="4">
    <source>
        <dbReference type="ARBA" id="ARBA00023136"/>
    </source>
</evidence>
<dbReference type="AlphaFoldDB" id="A0A843VLA2"/>
<organism evidence="7 8">
    <name type="scientific">Colocasia esculenta</name>
    <name type="common">Wild taro</name>
    <name type="synonym">Arum esculentum</name>
    <dbReference type="NCBI Taxonomy" id="4460"/>
    <lineage>
        <taxon>Eukaryota</taxon>
        <taxon>Viridiplantae</taxon>
        <taxon>Streptophyta</taxon>
        <taxon>Embryophyta</taxon>
        <taxon>Tracheophyta</taxon>
        <taxon>Spermatophyta</taxon>
        <taxon>Magnoliopsida</taxon>
        <taxon>Liliopsida</taxon>
        <taxon>Araceae</taxon>
        <taxon>Aroideae</taxon>
        <taxon>Colocasieae</taxon>
        <taxon>Colocasia</taxon>
    </lineage>
</organism>
<sequence>MLAARPPDCPGGRGSAAGLFDWSAARVLRELGVWGPRGRPIRGASHGSRGDEHLWELILSFLLWWARQKPLASLAKPTTPCGWRAREPELEEVYVSRPAKSVNTWDAIVSRPGTRVPRPREEREKGVKEKGAVVSMPDPGLNSETVGHHHTYKINHSGPVSVSNPTSLLQPHPLTATLLTSLLSAFAFLLILPSPSSFSSSAQDELHPGVGTLWASAVGASLAYARKNAPLLKPSVRLIHARMHAQALTLAVLSGAAAMHYYDAHRSVPDAEGNASHAAPVPPVDLFDIMSEW</sequence>
<dbReference type="InterPro" id="IPR040153">
    <property type="entry name" value="Rcf2"/>
</dbReference>
<gene>
    <name evidence="7" type="ORF">Taro_024756</name>
</gene>
<protein>
    <recommendedName>
        <fullName evidence="6">HIG1 domain-containing protein</fullName>
    </recommendedName>
</protein>
<dbReference type="PROSITE" id="PS51503">
    <property type="entry name" value="HIG1"/>
    <property type="match status" value="1"/>
</dbReference>
<evidence type="ECO:0000256" key="3">
    <source>
        <dbReference type="ARBA" id="ARBA00022989"/>
    </source>
</evidence>
<dbReference type="Pfam" id="PF04588">
    <property type="entry name" value="HIG_1_N"/>
    <property type="match status" value="1"/>
</dbReference>
<reference evidence="7" key="1">
    <citation type="submission" date="2017-07" db="EMBL/GenBank/DDBJ databases">
        <title>Taro Niue Genome Assembly and Annotation.</title>
        <authorList>
            <person name="Atibalentja N."/>
            <person name="Keating K."/>
            <person name="Fields C.J."/>
        </authorList>
    </citation>
    <scope>NUCLEOTIDE SEQUENCE</scope>
    <source>
        <strain evidence="7">Niue_2</strain>
        <tissue evidence="7">Leaf</tissue>
    </source>
</reference>
<feature type="compositionally biased region" description="Basic and acidic residues" evidence="5">
    <location>
        <begin position="118"/>
        <end position="131"/>
    </location>
</feature>
<feature type="region of interest" description="Disordered" evidence="5">
    <location>
        <begin position="111"/>
        <end position="141"/>
    </location>
</feature>
<feature type="domain" description="HIG1" evidence="6">
    <location>
        <begin position="179"/>
        <end position="271"/>
    </location>
</feature>
<evidence type="ECO:0000256" key="5">
    <source>
        <dbReference type="SAM" id="MobiDB-lite"/>
    </source>
</evidence>
<dbReference type="PANTHER" id="PTHR28018">
    <property type="entry name" value="RESPIRATORY SUPERCOMPLEX FACTOR 2, MITOCHONDRIAL"/>
    <property type="match status" value="1"/>
</dbReference>
<evidence type="ECO:0000259" key="6">
    <source>
        <dbReference type="PROSITE" id="PS51503"/>
    </source>
</evidence>
<name>A0A843VLA2_COLES</name>
<dbReference type="Proteomes" id="UP000652761">
    <property type="component" value="Unassembled WGS sequence"/>
</dbReference>
<evidence type="ECO:0000313" key="8">
    <source>
        <dbReference type="Proteomes" id="UP000652761"/>
    </source>
</evidence>
<dbReference type="GO" id="GO:0033617">
    <property type="term" value="P:mitochondrial respiratory chain complex IV assembly"/>
    <property type="evidence" value="ECO:0007669"/>
    <property type="project" value="TreeGrafter"/>
</dbReference>
<evidence type="ECO:0000313" key="7">
    <source>
        <dbReference type="EMBL" id="MQL92129.1"/>
    </source>
</evidence>
<dbReference type="EMBL" id="NMUH01001415">
    <property type="protein sequence ID" value="MQL92129.1"/>
    <property type="molecule type" value="Genomic_DNA"/>
</dbReference>
<evidence type="ECO:0000256" key="1">
    <source>
        <dbReference type="ARBA" id="ARBA00004173"/>
    </source>
</evidence>
<evidence type="ECO:0000256" key="2">
    <source>
        <dbReference type="ARBA" id="ARBA00022692"/>
    </source>
</evidence>
<proteinExistence type="predicted"/>
<keyword evidence="3" id="KW-1133">Transmembrane helix</keyword>
<dbReference type="GO" id="GO:0005739">
    <property type="term" value="C:mitochondrion"/>
    <property type="evidence" value="ECO:0007669"/>
    <property type="project" value="UniProtKB-SubCell"/>
</dbReference>
<comment type="caution">
    <text evidence="7">The sequence shown here is derived from an EMBL/GenBank/DDBJ whole genome shotgun (WGS) entry which is preliminary data.</text>
</comment>
<accession>A0A843VLA2</accession>